<sequence length="492" mass="53662">MKKRIALAGIYHESNTFLPTKTTREDFQNGHLFYDQAIREEYQEAHHEIGGILEVFDKSNVDIYPLFFAEATPGGMITKDTYLQLVSDLLSKLQEYGPWDGVMVCAHGAAVAEEYPDMDGDWLSQVRQQVGGQVPVVCTIDPHANVSTRMINATDAMVAYSTNPHLDQRETGRKAARLMLDHLSGRVVLTQILSKPRVSISIEQQATAEYPCSLLYAQAAEFLKLTGLLSISIVLGFPYSDVAKMGSAFIVVADDQRGEADHAAKSMGIYLEENRHLFVGERIDAQAAVEKAMEMESPVLLLDMGDNVGGGSPGDGTILLQELENHGGQSYFICLFDPMAVEVSDGAGEGADIRLTVGGETDELHGSPCTLKVSVVKLADGVFIENEPRHGGQVNYNMGRIAIVETADGSTLMLTSRRIPPFSLSQLTTFGVDPQNYDVIVAKGVNAPVAAYAPVCPSLIRVNTPGVTCADATQLEFKNRRKPLFPFEDWSL</sequence>
<dbReference type="PIRSF" id="PIRSF012702">
    <property type="entry name" value="UCP012702"/>
    <property type="match status" value="1"/>
</dbReference>
<dbReference type="InterPro" id="IPR015995">
    <property type="entry name" value="MlrC_N"/>
</dbReference>
<dbReference type="InterPro" id="IPR010799">
    <property type="entry name" value="MlrC_C"/>
</dbReference>
<name>A0A953L9S8_9BACT</name>
<dbReference type="EMBL" id="JAHVHU010000002">
    <property type="protein sequence ID" value="MBY5956951.1"/>
    <property type="molecule type" value="Genomic_DNA"/>
</dbReference>
<evidence type="ECO:0000259" key="2">
    <source>
        <dbReference type="Pfam" id="PF07364"/>
    </source>
</evidence>
<keyword evidence="4" id="KW-1185">Reference proteome</keyword>
<proteinExistence type="predicted"/>
<evidence type="ECO:0000259" key="1">
    <source>
        <dbReference type="Pfam" id="PF07171"/>
    </source>
</evidence>
<dbReference type="Pfam" id="PF07171">
    <property type="entry name" value="MlrC_C"/>
    <property type="match status" value="1"/>
</dbReference>
<evidence type="ECO:0000313" key="3">
    <source>
        <dbReference type="EMBL" id="MBY5956951.1"/>
    </source>
</evidence>
<reference evidence="3" key="1">
    <citation type="submission" date="2021-06" db="EMBL/GenBank/DDBJ databases">
        <title>44 bacteria genomes isolated from Dapeng, Shenzhen.</title>
        <authorList>
            <person name="Zheng W."/>
            <person name="Yu S."/>
            <person name="Huang Y."/>
        </authorList>
    </citation>
    <scope>NUCLEOTIDE SEQUENCE</scope>
    <source>
        <strain evidence="3">DP5N28-2</strain>
    </source>
</reference>
<dbReference type="Pfam" id="PF07364">
    <property type="entry name" value="DUF1485"/>
    <property type="match status" value="1"/>
</dbReference>
<feature type="domain" description="Microcystin LR degradation protein MlrC N-terminal" evidence="2">
    <location>
        <begin position="4"/>
        <end position="293"/>
    </location>
</feature>
<dbReference type="Proteomes" id="UP000753961">
    <property type="component" value="Unassembled WGS sequence"/>
</dbReference>
<feature type="domain" description="Microcystin LR degradation protein MlrC C-terminal" evidence="1">
    <location>
        <begin position="301"/>
        <end position="479"/>
    </location>
</feature>
<gene>
    <name evidence="3" type="ORF">KUV50_02310</name>
</gene>
<accession>A0A953L9S8</accession>
<evidence type="ECO:0000313" key="4">
    <source>
        <dbReference type="Proteomes" id="UP000753961"/>
    </source>
</evidence>
<dbReference type="AlphaFoldDB" id="A0A953L9S8"/>
<organism evidence="3 4">
    <name type="scientific">Membranihabitans marinus</name>
    <dbReference type="NCBI Taxonomy" id="1227546"/>
    <lineage>
        <taxon>Bacteria</taxon>
        <taxon>Pseudomonadati</taxon>
        <taxon>Bacteroidota</taxon>
        <taxon>Saprospiria</taxon>
        <taxon>Saprospirales</taxon>
        <taxon>Saprospiraceae</taxon>
        <taxon>Membranihabitans</taxon>
    </lineage>
</organism>
<comment type="caution">
    <text evidence="3">The sequence shown here is derived from an EMBL/GenBank/DDBJ whole genome shotgun (WGS) entry which is preliminary data.</text>
</comment>
<dbReference type="InterPro" id="IPR009197">
    <property type="entry name" value="MlrC"/>
</dbReference>
<protein>
    <submittedName>
        <fullName evidence="3">M81 family metallopeptidase</fullName>
    </submittedName>
</protein>
<dbReference type="RefSeq" id="WP_222578465.1">
    <property type="nucleotide sequence ID" value="NZ_JAHVHU010000002.1"/>
</dbReference>